<proteinExistence type="inferred from homology"/>
<gene>
    <name evidence="5" type="ORF">ELS83_15945</name>
</gene>
<protein>
    <recommendedName>
        <fullName evidence="7">Glycoside hydrolase family 28 protein</fullName>
    </recommendedName>
</protein>
<dbReference type="Gene3D" id="2.160.20.10">
    <property type="entry name" value="Single-stranded right-handed beta-helix, Pectin lyase-like"/>
    <property type="match status" value="1"/>
</dbReference>
<evidence type="ECO:0000256" key="2">
    <source>
        <dbReference type="ARBA" id="ARBA00022801"/>
    </source>
</evidence>
<reference evidence="5 6" key="1">
    <citation type="submission" date="2018-12" db="EMBL/GenBank/DDBJ databases">
        <title>Marinifilum JC070 sp. nov., a marine bacterium isolated from Yongle Blue Hole in the South China Sea.</title>
        <authorList>
            <person name="Fu T."/>
        </authorList>
    </citation>
    <scope>NUCLEOTIDE SEQUENCE [LARGE SCALE GENOMIC DNA]</scope>
    <source>
        <strain evidence="5 6">JC070</strain>
    </source>
</reference>
<comment type="caution">
    <text evidence="5">The sequence shown here is derived from an EMBL/GenBank/DDBJ whole genome shotgun (WGS) entry which is preliminary data.</text>
</comment>
<keyword evidence="6" id="KW-1185">Reference proteome</keyword>
<evidence type="ECO:0000313" key="5">
    <source>
        <dbReference type="EMBL" id="NOU61299.1"/>
    </source>
</evidence>
<evidence type="ECO:0000313" key="6">
    <source>
        <dbReference type="Proteomes" id="UP000732105"/>
    </source>
</evidence>
<evidence type="ECO:0000256" key="1">
    <source>
        <dbReference type="ARBA" id="ARBA00008834"/>
    </source>
</evidence>
<evidence type="ECO:0000256" key="4">
    <source>
        <dbReference type="RuleBase" id="RU361169"/>
    </source>
</evidence>
<dbReference type="Pfam" id="PF00295">
    <property type="entry name" value="Glyco_hydro_28"/>
    <property type="match status" value="1"/>
</dbReference>
<keyword evidence="3 4" id="KW-0326">Glycosidase</keyword>
<dbReference type="InterPro" id="IPR051801">
    <property type="entry name" value="GH28_Enzymes"/>
</dbReference>
<accession>A0ABX1WZ04</accession>
<dbReference type="InterPro" id="IPR011050">
    <property type="entry name" value="Pectin_lyase_fold/virulence"/>
</dbReference>
<dbReference type="InterPro" id="IPR012334">
    <property type="entry name" value="Pectin_lyas_fold"/>
</dbReference>
<name>A0ABX1WZ04_9BACT</name>
<comment type="similarity">
    <text evidence="1 4">Belongs to the glycosyl hydrolase 28 family.</text>
</comment>
<evidence type="ECO:0000256" key="3">
    <source>
        <dbReference type="ARBA" id="ARBA00023295"/>
    </source>
</evidence>
<organism evidence="5 6">
    <name type="scientific">Marinifilum caeruleilacunae</name>
    <dbReference type="NCBI Taxonomy" id="2499076"/>
    <lineage>
        <taxon>Bacteria</taxon>
        <taxon>Pseudomonadati</taxon>
        <taxon>Bacteroidota</taxon>
        <taxon>Bacteroidia</taxon>
        <taxon>Marinilabiliales</taxon>
        <taxon>Marinifilaceae</taxon>
    </lineage>
</organism>
<dbReference type="PANTHER" id="PTHR31339:SF9">
    <property type="entry name" value="PLASMIN AND FIBRONECTIN-BINDING PROTEIN A"/>
    <property type="match status" value="1"/>
</dbReference>
<sequence length="526" mass="59808">MMIIMNKNIIEKKNILQCLLASLFIIICINTTIAQTYTLECNGKTIPVMEQNDVPLSYQVSTYKYSRVSYEGAPLSLRVDCSGFDFNNSDWDISPHSYGIKGTKKGNSLSFVVNKPGYVVVRFKKDQDFTKRLVILIEEPEVLPEGNFVDIIKTYGVDNSGQTNETEKIQKALNDISGSGKVLLFPEGTYKTFMLQLKSNSKIHLSKNARIKADASEIESYLAKENEGIDRFIYLDQVENIQVTGLGTFDANGSEILAVNPPKMASQSTHIRLMFMYKSKNISFEGPIFKDPTGWNTHIMGCQDVTFKKCKIMNNLINNEFFGSLDGWDPDGSKKVLIENCFGWAGDDNVAVKCTGYGNLEVYDDVEDIIVRNCVFLTKKTSLKIGTETRCANYKRIVFQNNDIIEADRALGVNVRDRANVNGVLFKDIRTEYYYPDRKQMPINVYITRREEDQPWTGKINNVVFENCSFEQMFPKKIQVSRIESHTKNKDLQITFKNVTIEGEKVISVDADYFNLKKTNGIVKFK</sequence>
<keyword evidence="2 4" id="KW-0378">Hydrolase</keyword>
<dbReference type="PANTHER" id="PTHR31339">
    <property type="entry name" value="PECTIN LYASE-RELATED"/>
    <property type="match status" value="1"/>
</dbReference>
<dbReference type="InterPro" id="IPR000743">
    <property type="entry name" value="Glyco_hydro_28"/>
</dbReference>
<dbReference type="SUPFAM" id="SSF51126">
    <property type="entry name" value="Pectin lyase-like"/>
    <property type="match status" value="1"/>
</dbReference>
<dbReference type="Proteomes" id="UP000732105">
    <property type="component" value="Unassembled WGS sequence"/>
</dbReference>
<dbReference type="EMBL" id="RZNH01000031">
    <property type="protein sequence ID" value="NOU61299.1"/>
    <property type="molecule type" value="Genomic_DNA"/>
</dbReference>
<evidence type="ECO:0008006" key="7">
    <source>
        <dbReference type="Google" id="ProtNLM"/>
    </source>
</evidence>